<dbReference type="SUPFAM" id="SSF55729">
    <property type="entry name" value="Acyl-CoA N-acyltransferases (Nat)"/>
    <property type="match status" value="1"/>
</dbReference>
<dbReference type="PANTHER" id="PTHR43415:SF3">
    <property type="entry name" value="GNAT-FAMILY ACETYLTRANSFERASE"/>
    <property type="match status" value="1"/>
</dbReference>
<proteinExistence type="predicted"/>
<feature type="region of interest" description="Disordered" evidence="1">
    <location>
        <begin position="149"/>
        <end position="168"/>
    </location>
</feature>
<dbReference type="InterPro" id="IPR000182">
    <property type="entry name" value="GNAT_dom"/>
</dbReference>
<keyword evidence="3" id="KW-0012">Acyltransferase</keyword>
<evidence type="ECO:0000313" key="4">
    <source>
        <dbReference type="Proteomes" id="UP001597512"/>
    </source>
</evidence>
<dbReference type="Pfam" id="PF13302">
    <property type="entry name" value="Acetyltransf_3"/>
    <property type="match status" value="1"/>
</dbReference>
<dbReference type="Gene3D" id="3.40.630.30">
    <property type="match status" value="1"/>
</dbReference>
<dbReference type="EC" id="2.3.-.-" evidence="3"/>
<dbReference type="GO" id="GO:0016746">
    <property type="term" value="F:acyltransferase activity"/>
    <property type="evidence" value="ECO:0007669"/>
    <property type="project" value="UniProtKB-KW"/>
</dbReference>
<comment type="caution">
    <text evidence="3">The sequence shown here is derived from an EMBL/GenBank/DDBJ whole genome shotgun (WGS) entry which is preliminary data.</text>
</comment>
<evidence type="ECO:0000259" key="2">
    <source>
        <dbReference type="PROSITE" id="PS51186"/>
    </source>
</evidence>
<organism evidence="3 4">
    <name type="scientific">Spirosoma flavum</name>
    <dbReference type="NCBI Taxonomy" id="2048557"/>
    <lineage>
        <taxon>Bacteria</taxon>
        <taxon>Pseudomonadati</taxon>
        <taxon>Bacteroidota</taxon>
        <taxon>Cytophagia</taxon>
        <taxon>Cytophagales</taxon>
        <taxon>Cytophagaceae</taxon>
        <taxon>Spirosoma</taxon>
    </lineage>
</organism>
<reference evidence="4" key="1">
    <citation type="journal article" date="2019" name="Int. J. Syst. Evol. Microbiol.">
        <title>The Global Catalogue of Microorganisms (GCM) 10K type strain sequencing project: providing services to taxonomists for standard genome sequencing and annotation.</title>
        <authorList>
            <consortium name="The Broad Institute Genomics Platform"/>
            <consortium name="The Broad Institute Genome Sequencing Center for Infectious Disease"/>
            <person name="Wu L."/>
            <person name="Ma J."/>
        </authorList>
    </citation>
    <scope>NUCLEOTIDE SEQUENCE [LARGE SCALE GENOMIC DNA]</scope>
    <source>
        <strain evidence="4">KCTC 52490</strain>
    </source>
</reference>
<feature type="domain" description="N-acetyltransferase" evidence="2">
    <location>
        <begin position="2"/>
        <end position="166"/>
    </location>
</feature>
<dbReference type="RefSeq" id="WP_381506789.1">
    <property type="nucleotide sequence ID" value="NZ_JBHUOM010000023.1"/>
</dbReference>
<dbReference type="PROSITE" id="PS51186">
    <property type="entry name" value="GNAT"/>
    <property type="match status" value="1"/>
</dbReference>
<evidence type="ECO:0000256" key="1">
    <source>
        <dbReference type="SAM" id="MobiDB-lite"/>
    </source>
</evidence>
<gene>
    <name evidence="3" type="ORF">ACFS25_25745</name>
</gene>
<evidence type="ECO:0000313" key="3">
    <source>
        <dbReference type="EMBL" id="MFD2937211.1"/>
    </source>
</evidence>
<protein>
    <submittedName>
        <fullName evidence="3">GNAT family N-acetyltransferase</fullName>
        <ecNumber evidence="3">2.3.-.-</ecNumber>
    </submittedName>
</protein>
<accession>A0ABW6APK7</accession>
<name>A0ABW6APK7_9BACT</name>
<dbReference type="InterPro" id="IPR016181">
    <property type="entry name" value="Acyl_CoA_acyltransferase"/>
</dbReference>
<dbReference type="PANTHER" id="PTHR43415">
    <property type="entry name" value="SPERMIDINE N(1)-ACETYLTRANSFERASE"/>
    <property type="match status" value="1"/>
</dbReference>
<keyword evidence="4" id="KW-1185">Reference proteome</keyword>
<dbReference type="Proteomes" id="UP001597512">
    <property type="component" value="Unassembled WGS sequence"/>
</dbReference>
<sequence>MLTYRIAQPADARLYFDWANDPDTRRQSFNSAPISIETHTAWFTRKLADPNALLLVFSDELEQPVGQVRFERTPDADMPDEIIIGVSVDAQQRGNRFASQLIEQGCAACRKLWGEVTIHAYIKPENQTSVRSFERAGFRLSGESGKFGVSGRATSGHETPGLLYVNSQ</sequence>
<dbReference type="EMBL" id="JBHUOM010000023">
    <property type="protein sequence ID" value="MFD2937211.1"/>
    <property type="molecule type" value="Genomic_DNA"/>
</dbReference>
<keyword evidence="3" id="KW-0808">Transferase</keyword>